<evidence type="ECO:0000256" key="1">
    <source>
        <dbReference type="ARBA" id="ARBA00004651"/>
    </source>
</evidence>
<keyword evidence="5 8" id="KW-1133">Transmembrane helix</keyword>
<keyword evidence="2" id="KW-1003">Cell membrane</keyword>
<evidence type="ECO:0000256" key="5">
    <source>
        <dbReference type="ARBA" id="ARBA00022989"/>
    </source>
</evidence>
<keyword evidence="9" id="KW-0328">Glycosyltransferase</keyword>
<feature type="transmembrane region" description="Helical" evidence="8">
    <location>
        <begin position="362"/>
        <end position="382"/>
    </location>
</feature>
<evidence type="ECO:0000256" key="4">
    <source>
        <dbReference type="ARBA" id="ARBA00022692"/>
    </source>
</evidence>
<dbReference type="AlphaFoldDB" id="A0A231HDP9"/>
<comment type="similarity">
    <text evidence="7">Belongs to the glycosyltransferase 87 family.</text>
</comment>
<evidence type="ECO:0000313" key="9">
    <source>
        <dbReference type="EMBL" id="OXR47083.1"/>
    </source>
</evidence>
<organism evidence="9 10">
    <name type="scientific">Nocardia cerradoensis</name>
    <dbReference type="NCBI Taxonomy" id="85688"/>
    <lineage>
        <taxon>Bacteria</taxon>
        <taxon>Bacillati</taxon>
        <taxon>Actinomycetota</taxon>
        <taxon>Actinomycetes</taxon>
        <taxon>Mycobacteriales</taxon>
        <taxon>Nocardiaceae</taxon>
        <taxon>Nocardia</taxon>
    </lineage>
</organism>
<gene>
    <name evidence="9" type="ORF">B7C42_00203</name>
</gene>
<feature type="transmembrane region" description="Helical" evidence="8">
    <location>
        <begin position="308"/>
        <end position="332"/>
    </location>
</feature>
<dbReference type="GO" id="GO:0005886">
    <property type="term" value="C:plasma membrane"/>
    <property type="evidence" value="ECO:0007669"/>
    <property type="project" value="UniProtKB-SubCell"/>
</dbReference>
<evidence type="ECO:0000256" key="6">
    <source>
        <dbReference type="ARBA" id="ARBA00023136"/>
    </source>
</evidence>
<evidence type="ECO:0000256" key="8">
    <source>
        <dbReference type="SAM" id="Phobius"/>
    </source>
</evidence>
<dbReference type="Proteomes" id="UP000215506">
    <property type="component" value="Unassembled WGS sequence"/>
</dbReference>
<dbReference type="InterPro" id="IPR018584">
    <property type="entry name" value="GT87"/>
</dbReference>
<keyword evidence="4 8" id="KW-0812">Transmembrane</keyword>
<feature type="transmembrane region" description="Helical" evidence="8">
    <location>
        <begin position="274"/>
        <end position="296"/>
    </location>
</feature>
<feature type="transmembrane region" description="Helical" evidence="8">
    <location>
        <begin position="394"/>
        <end position="415"/>
    </location>
</feature>
<feature type="transmembrane region" description="Helical" evidence="8">
    <location>
        <begin position="100"/>
        <end position="123"/>
    </location>
</feature>
<evidence type="ECO:0000256" key="3">
    <source>
        <dbReference type="ARBA" id="ARBA00022679"/>
    </source>
</evidence>
<comment type="subcellular location">
    <subcellularLocation>
        <location evidence="1">Cell membrane</location>
        <topology evidence="1">Multi-pass membrane protein</topology>
    </subcellularLocation>
</comment>
<sequence length="432" mass="46038">MITVRAERRQLLRQQHSDDTRYFPRIPILIGLLLSVSAALLISALHGFLDLQVYRVDTLAWLHHGALYGPPLPVAGHTDLPFTYPPSAALLMTPLAVMPLWLAEIAVTASSLACLWVTIWLVLSRVRPELNPRSKATVVTPVVIAMAALEPVHTTLWFGQINIILMAAVALDCLTEKPRWPRGVLIGIAAVTKLTPAAFVLYLLIRRDWKAAGTAAATAAGVVLAGFVLFPRTSTQYWLHAIVDTGRIGAPYYAGNQSLKGMVYRLGLPESAAAAIWLGLGLAVVAAGAVAMYLLFRAERTAGAAPIAAGNAPAITKLSVAALLVNAAVLLLVSPVSWTHHWVWVAPALVTAALWSTSRSAAAVAGAIAAVTAPFLIGQVLVPGGGDRELTWNWWQHLLGNTYVLVAVTLLGLALTRLLQRRASALPATQAG</sequence>
<dbReference type="EMBL" id="NGAF01000001">
    <property type="protein sequence ID" value="OXR47083.1"/>
    <property type="molecule type" value="Genomic_DNA"/>
</dbReference>
<accession>A0A231HDP9</accession>
<feature type="transmembrane region" description="Helical" evidence="8">
    <location>
        <begin position="26"/>
        <end position="49"/>
    </location>
</feature>
<keyword evidence="3 9" id="KW-0808">Transferase</keyword>
<dbReference type="RefSeq" id="WP_094024086.1">
    <property type="nucleotide sequence ID" value="NZ_NGAF01000001.1"/>
</dbReference>
<feature type="transmembrane region" description="Helical" evidence="8">
    <location>
        <begin position="130"/>
        <end position="149"/>
    </location>
</feature>
<evidence type="ECO:0000313" key="10">
    <source>
        <dbReference type="Proteomes" id="UP000215506"/>
    </source>
</evidence>
<dbReference type="Pfam" id="PF09594">
    <property type="entry name" value="GT87"/>
    <property type="match status" value="1"/>
</dbReference>
<dbReference type="GO" id="GO:0016758">
    <property type="term" value="F:hexosyltransferase activity"/>
    <property type="evidence" value="ECO:0007669"/>
    <property type="project" value="InterPro"/>
</dbReference>
<name>A0A231HDP9_9NOCA</name>
<keyword evidence="10" id="KW-1185">Reference proteome</keyword>
<evidence type="ECO:0000256" key="7">
    <source>
        <dbReference type="ARBA" id="ARBA00024033"/>
    </source>
</evidence>
<protein>
    <submittedName>
        <fullName evidence="9">Polyprenol-phosphate-mannose-dependent alpha-(1-2)-phosphatidylinositol mannoside mannosyltransferase</fullName>
        <ecNumber evidence="9">2.4.1.-</ecNumber>
    </submittedName>
</protein>
<evidence type="ECO:0000256" key="2">
    <source>
        <dbReference type="ARBA" id="ARBA00022475"/>
    </source>
</evidence>
<proteinExistence type="inferred from homology"/>
<feature type="transmembrane region" description="Helical" evidence="8">
    <location>
        <begin position="338"/>
        <end position="355"/>
    </location>
</feature>
<feature type="transmembrane region" description="Helical" evidence="8">
    <location>
        <begin position="211"/>
        <end position="230"/>
    </location>
</feature>
<reference evidence="9 10" key="1">
    <citation type="submission" date="2017-07" db="EMBL/GenBank/DDBJ databases">
        <title>First draft Genome Sequence of Nocardia cerradoensis isolated from human infection.</title>
        <authorList>
            <person name="Carrasco G."/>
        </authorList>
    </citation>
    <scope>NUCLEOTIDE SEQUENCE [LARGE SCALE GENOMIC DNA]</scope>
    <source>
        <strain evidence="9 10">CNM20130759</strain>
    </source>
</reference>
<feature type="transmembrane region" description="Helical" evidence="8">
    <location>
        <begin position="183"/>
        <end position="205"/>
    </location>
</feature>
<dbReference type="EC" id="2.4.1.-" evidence="9"/>
<comment type="caution">
    <text evidence="9">The sequence shown here is derived from an EMBL/GenBank/DDBJ whole genome shotgun (WGS) entry which is preliminary data.</text>
</comment>
<keyword evidence="6 8" id="KW-0472">Membrane</keyword>